<reference evidence="1" key="1">
    <citation type="submission" date="2020-06" db="EMBL/GenBank/DDBJ databases">
        <authorList>
            <consortium name="Plant Systems Biology data submission"/>
        </authorList>
    </citation>
    <scope>NUCLEOTIDE SEQUENCE</scope>
    <source>
        <strain evidence="1">D6</strain>
    </source>
</reference>
<evidence type="ECO:0000313" key="2">
    <source>
        <dbReference type="Proteomes" id="UP001153069"/>
    </source>
</evidence>
<proteinExistence type="predicted"/>
<sequence>MCSKEDDLETPTWWCHDGTLKRVIKVARLARTTKDEENAKLTFIWAGALSGFISHGLRPHYPRIEDRTPEELREATALFEKISKTGGPVAHDSHKLSEFLKEVAECRQMRIIAQTPSFTEIEEVPILNAWDSGMLRGVFEAGEWVQIHGLVSPKGSAMNLKLGLVCKDGLRDGRQVVQVEGFKECKLIRPQNLMALPFSELLLALVSCLEEEDVQWMCARKAKEMLPRAYIWS</sequence>
<protein>
    <submittedName>
        <fullName evidence="1">Uncharacterized protein</fullName>
    </submittedName>
</protein>
<name>A0A9N8DQP2_9STRA</name>
<comment type="caution">
    <text evidence="1">The sequence shown here is derived from an EMBL/GenBank/DDBJ whole genome shotgun (WGS) entry which is preliminary data.</text>
</comment>
<organism evidence="1 2">
    <name type="scientific">Seminavis robusta</name>
    <dbReference type="NCBI Taxonomy" id="568900"/>
    <lineage>
        <taxon>Eukaryota</taxon>
        <taxon>Sar</taxon>
        <taxon>Stramenopiles</taxon>
        <taxon>Ochrophyta</taxon>
        <taxon>Bacillariophyta</taxon>
        <taxon>Bacillariophyceae</taxon>
        <taxon>Bacillariophycidae</taxon>
        <taxon>Naviculales</taxon>
        <taxon>Naviculaceae</taxon>
        <taxon>Seminavis</taxon>
    </lineage>
</organism>
<keyword evidence="2" id="KW-1185">Reference proteome</keyword>
<evidence type="ECO:0000313" key="1">
    <source>
        <dbReference type="EMBL" id="CAB9506962.1"/>
    </source>
</evidence>
<dbReference type="AlphaFoldDB" id="A0A9N8DQP2"/>
<dbReference type="EMBL" id="CAICTM010000285">
    <property type="protein sequence ID" value="CAB9506962.1"/>
    <property type="molecule type" value="Genomic_DNA"/>
</dbReference>
<dbReference type="Proteomes" id="UP001153069">
    <property type="component" value="Unassembled WGS sequence"/>
</dbReference>
<gene>
    <name evidence="1" type="ORF">SEMRO_286_G108430.1</name>
</gene>
<accession>A0A9N8DQP2</accession>